<keyword evidence="1" id="KW-0175">Coiled coil</keyword>
<feature type="compositionally biased region" description="Acidic residues" evidence="2">
    <location>
        <begin position="187"/>
        <end position="208"/>
    </location>
</feature>
<evidence type="ECO:0000313" key="3">
    <source>
        <dbReference type="EMBL" id="ABA96441.1"/>
    </source>
</evidence>
<feature type="coiled-coil region" evidence="1">
    <location>
        <begin position="468"/>
        <end position="547"/>
    </location>
</feature>
<dbReference type="AlphaFoldDB" id="Q2QXU9"/>
<reference evidence="3" key="1">
    <citation type="journal article" date="2005" name="BMC Biol.">
        <title>The sequence of rice chromosomes 11 and 12, rich in disease resistance genes and recent gene duplications.</title>
        <authorList>
            <consortium name="The rice chromosomes 11 and 12 sequencing consortia"/>
        </authorList>
    </citation>
    <scope>NUCLEOTIDE SEQUENCE [LARGE SCALE GENOMIC DNA]</scope>
</reference>
<dbReference type="EMBL" id="DP000011">
    <property type="protein sequence ID" value="ABA96441.1"/>
    <property type="molecule type" value="Genomic_DNA"/>
</dbReference>
<gene>
    <name evidence="3" type="ordered locus">LOC_Os12g04820</name>
</gene>
<proteinExistence type="predicted"/>
<feature type="compositionally biased region" description="Basic and acidic residues" evidence="2">
    <location>
        <begin position="212"/>
        <end position="225"/>
    </location>
</feature>
<feature type="region of interest" description="Disordered" evidence="2">
    <location>
        <begin position="653"/>
        <end position="678"/>
    </location>
</feature>
<feature type="region of interest" description="Disordered" evidence="2">
    <location>
        <begin position="145"/>
        <end position="246"/>
    </location>
</feature>
<feature type="compositionally biased region" description="Basic residues" evidence="2">
    <location>
        <begin position="167"/>
        <end position="183"/>
    </location>
</feature>
<accession>Q2QXU9</accession>
<sequence length="678" mass="73632">MSKWDRHWMAKWFYHSIPFEAGSDAANALRWRRGAISPNRKPKVVVDGAMEARFVLLCRICSRLSCRDLVEELCMLHIFPLSQSWQVGIDQDEEVDGLPKLVMPAGANVLTLAQADTEARKMIGDVSVTEFSQLLTRQAAGRVNRVYGGELPPRANPHRTDDDAGPSRKRMRWQVKRTPHKRRAPDSDTDDEETIEDDDEEEEGDVGETEAVGEKAAGEAADNRAETPGYTPTPSPEPVETGVESNCSPLRQKDVEGAKALVAIAAAKVAKGGSIKKTSGKRLVDVGRVFSDDESSDETPTSPACRSLGLSTAPGVKVDAGRVGGSVAGASASIDQVAKTAARVFGSPVRQPVVSPLAPGKEKKTAVETSVSDYSLAVPHFAPGDFETRAELIPFVEGVSKLVSPAGSSSLFTEQNEFDEGCSAVKSLAVRILAAHCSTERTMRARLDGLKNRLRAKDDELGRKSLEMEGLAHALKETKAENKRLRAELEEGSEAKAEIERLKAELKKEQAHSAALTDYYNFTEPKMEALRQEVVEAETNAKMEAQRFTLEMAKATESAKTVAKLFASPFLTWGRECAESLAKVLPPSTSPSGLSRPAQFGCEHVAEFPNFAKGDWEISPQDVSPALRAWRKQFWQKDGRSTAKACLLKQLAKAEAADQGEEPTAGGGRGDAEDHPEV</sequence>
<evidence type="ECO:0000256" key="1">
    <source>
        <dbReference type="SAM" id="Coils"/>
    </source>
</evidence>
<reference evidence="3" key="3">
    <citation type="submission" date="2006-01" db="EMBL/GenBank/DDBJ databases">
        <authorList>
            <person name="Buell R."/>
        </authorList>
    </citation>
    <scope>NUCLEOTIDE SEQUENCE</scope>
</reference>
<protein>
    <submittedName>
        <fullName evidence="3">Uncharacterized protein</fullName>
    </submittedName>
</protein>
<evidence type="ECO:0000256" key="2">
    <source>
        <dbReference type="SAM" id="MobiDB-lite"/>
    </source>
</evidence>
<organism evidence="3">
    <name type="scientific">Oryza sativa subsp. japonica</name>
    <name type="common">Rice</name>
    <dbReference type="NCBI Taxonomy" id="39947"/>
    <lineage>
        <taxon>Eukaryota</taxon>
        <taxon>Viridiplantae</taxon>
        <taxon>Streptophyta</taxon>
        <taxon>Embryophyta</taxon>
        <taxon>Tracheophyta</taxon>
        <taxon>Spermatophyta</taxon>
        <taxon>Magnoliopsida</taxon>
        <taxon>Liliopsida</taxon>
        <taxon>Poales</taxon>
        <taxon>Poaceae</taxon>
        <taxon>BOP clade</taxon>
        <taxon>Oryzoideae</taxon>
        <taxon>Oryzeae</taxon>
        <taxon>Oryzinae</taxon>
        <taxon>Oryza</taxon>
        <taxon>Oryza sativa</taxon>
    </lineage>
</organism>
<reference evidence="3" key="2">
    <citation type="submission" date="2005-04" db="EMBL/GenBank/DDBJ databases">
        <authorList>
            <person name="Buell C.R."/>
            <person name="Wing R.A."/>
            <person name="McCombie W.A."/>
            <person name="Ouyang S."/>
        </authorList>
    </citation>
    <scope>NUCLEOTIDE SEQUENCE</scope>
</reference>
<name>Q2QXU9_ORYSJ</name>